<accession>A0AAW0UUY7</accession>
<evidence type="ECO:0000313" key="2">
    <source>
        <dbReference type="Proteomes" id="UP001487740"/>
    </source>
</evidence>
<keyword evidence="2" id="KW-1185">Reference proteome</keyword>
<protein>
    <submittedName>
        <fullName evidence="1">Uncharacterized protein</fullName>
    </submittedName>
</protein>
<name>A0AAW0UUY7_SCYPA</name>
<dbReference type="AlphaFoldDB" id="A0AAW0UUY7"/>
<reference evidence="1 2" key="1">
    <citation type="submission" date="2023-03" db="EMBL/GenBank/DDBJ databases">
        <title>High-quality genome of Scylla paramamosain provides insights in environmental adaptation.</title>
        <authorList>
            <person name="Zhang L."/>
        </authorList>
    </citation>
    <scope>NUCLEOTIDE SEQUENCE [LARGE SCALE GENOMIC DNA]</scope>
    <source>
        <strain evidence="1">LZ_2023a</strain>
        <tissue evidence="1">Muscle</tissue>
    </source>
</reference>
<dbReference type="Proteomes" id="UP001487740">
    <property type="component" value="Unassembled WGS sequence"/>
</dbReference>
<proteinExistence type="predicted"/>
<sequence length="71" mass="7468">MVRVGLLLREGEGGAGAGGRDNVGGREICMGEDESEEGMTFVASSRRSDHWEAETRVRVSEVGGESSGLAK</sequence>
<comment type="caution">
    <text evidence="1">The sequence shown here is derived from an EMBL/GenBank/DDBJ whole genome shotgun (WGS) entry which is preliminary data.</text>
</comment>
<evidence type="ECO:0000313" key="1">
    <source>
        <dbReference type="EMBL" id="KAK8403933.1"/>
    </source>
</evidence>
<organism evidence="1 2">
    <name type="scientific">Scylla paramamosain</name>
    <name type="common">Mud crab</name>
    <dbReference type="NCBI Taxonomy" id="85552"/>
    <lineage>
        <taxon>Eukaryota</taxon>
        <taxon>Metazoa</taxon>
        <taxon>Ecdysozoa</taxon>
        <taxon>Arthropoda</taxon>
        <taxon>Crustacea</taxon>
        <taxon>Multicrustacea</taxon>
        <taxon>Malacostraca</taxon>
        <taxon>Eumalacostraca</taxon>
        <taxon>Eucarida</taxon>
        <taxon>Decapoda</taxon>
        <taxon>Pleocyemata</taxon>
        <taxon>Brachyura</taxon>
        <taxon>Eubrachyura</taxon>
        <taxon>Portunoidea</taxon>
        <taxon>Portunidae</taxon>
        <taxon>Portuninae</taxon>
        <taxon>Scylla</taxon>
    </lineage>
</organism>
<gene>
    <name evidence="1" type="ORF">O3P69_000175</name>
</gene>
<dbReference type="EMBL" id="JARAKH010000005">
    <property type="protein sequence ID" value="KAK8403933.1"/>
    <property type="molecule type" value="Genomic_DNA"/>
</dbReference>